<organism evidence="7 8">
    <name type="scientific">Uabimicrobium amorphum</name>
    <dbReference type="NCBI Taxonomy" id="2596890"/>
    <lineage>
        <taxon>Bacteria</taxon>
        <taxon>Pseudomonadati</taxon>
        <taxon>Planctomycetota</taxon>
        <taxon>Candidatus Uabimicrobiia</taxon>
        <taxon>Candidatus Uabimicrobiales</taxon>
        <taxon>Candidatus Uabimicrobiaceae</taxon>
        <taxon>Candidatus Uabimicrobium</taxon>
    </lineage>
</organism>
<name>A0A5S9F3N3_UABAM</name>
<evidence type="ECO:0000313" key="7">
    <source>
        <dbReference type="EMBL" id="BBM83614.1"/>
    </source>
</evidence>
<dbReference type="SMART" id="SM00327">
    <property type="entry name" value="VWA"/>
    <property type="match status" value="1"/>
</dbReference>
<evidence type="ECO:0000313" key="8">
    <source>
        <dbReference type="Proteomes" id="UP000326354"/>
    </source>
</evidence>
<reference evidence="7 8" key="1">
    <citation type="submission" date="2019-08" db="EMBL/GenBank/DDBJ databases">
        <title>Complete genome sequence of Candidatus Uab amorphum.</title>
        <authorList>
            <person name="Shiratori T."/>
            <person name="Suzuki S."/>
            <person name="Kakizawa Y."/>
            <person name="Ishida K."/>
        </authorList>
    </citation>
    <scope>NUCLEOTIDE SEQUENCE [LARGE SCALE GENOMIC DNA]</scope>
    <source>
        <strain evidence="7 8">SRT547</strain>
    </source>
</reference>
<dbReference type="PANTHER" id="PTHR22550">
    <property type="entry name" value="SPORE GERMINATION PROTEIN"/>
    <property type="match status" value="1"/>
</dbReference>
<sequence length="380" mass="43344">MFYHTKMMGNFILFACVICVFLYVTQLFLPNMTWNDPLYFLLFILLPIFILKWSFPRKSTAIKFSSIRNLKNIRPSWRVRVYFLLPFLKALGFCLLIMALARPQVGNDNTKITSEGIAIMMVVDVSSSMRALDFATREKRQNRLDVVKEVFHRFVLGSDNMRGRNNDLIGIVAFGGYPESKCPLTLDHNAVVSILQTQVKIPEPIFDSNQQLLNAEEFQTAIGDAMIIGTERLKNSSAKSKVMLLLTDGENTAGVSDPLESAKIARDFGVKVYTIGVGTNERVPYPVENAFGEEVLRSAHFPMNEEVLQKIAKTTKGKYFNARNKSALYDIYSEIDTLEKQEIKVTYLQYDELYLWFLIPGVLFILLEKLLANTVLRKMP</sequence>
<keyword evidence="4 5" id="KW-0472">Membrane</keyword>
<evidence type="ECO:0000256" key="4">
    <source>
        <dbReference type="ARBA" id="ARBA00023136"/>
    </source>
</evidence>
<dbReference type="KEGG" id="uam:UABAM_01967"/>
<dbReference type="EMBL" id="AP019860">
    <property type="protein sequence ID" value="BBM83614.1"/>
    <property type="molecule type" value="Genomic_DNA"/>
</dbReference>
<dbReference type="InterPro" id="IPR002035">
    <property type="entry name" value="VWF_A"/>
</dbReference>
<keyword evidence="3 5" id="KW-1133">Transmembrane helix</keyword>
<keyword evidence="2 5" id="KW-0812">Transmembrane</keyword>
<accession>A0A5S9F3N3</accession>
<feature type="domain" description="VWFA" evidence="6">
    <location>
        <begin position="118"/>
        <end position="335"/>
    </location>
</feature>
<dbReference type="InterPro" id="IPR036465">
    <property type="entry name" value="vWFA_dom_sf"/>
</dbReference>
<keyword evidence="1" id="KW-1003">Cell membrane</keyword>
<evidence type="ECO:0000256" key="5">
    <source>
        <dbReference type="SAM" id="Phobius"/>
    </source>
</evidence>
<evidence type="ECO:0000256" key="1">
    <source>
        <dbReference type="ARBA" id="ARBA00022475"/>
    </source>
</evidence>
<dbReference type="Pfam" id="PF00092">
    <property type="entry name" value="VWA"/>
    <property type="match status" value="1"/>
</dbReference>
<dbReference type="RefSeq" id="WP_151967807.1">
    <property type="nucleotide sequence ID" value="NZ_AP019860.1"/>
</dbReference>
<dbReference type="PANTHER" id="PTHR22550:SF5">
    <property type="entry name" value="LEUCINE ZIPPER PROTEIN 4"/>
    <property type="match status" value="1"/>
</dbReference>
<protein>
    <submittedName>
        <fullName evidence="7">Aerotolerance regulator BatA</fullName>
    </submittedName>
</protein>
<dbReference type="PROSITE" id="PS50234">
    <property type="entry name" value="VWFA"/>
    <property type="match status" value="1"/>
</dbReference>
<feature type="transmembrane region" description="Helical" evidence="5">
    <location>
        <begin position="353"/>
        <end position="372"/>
    </location>
</feature>
<evidence type="ECO:0000259" key="6">
    <source>
        <dbReference type="PROSITE" id="PS50234"/>
    </source>
</evidence>
<keyword evidence="8" id="KW-1185">Reference proteome</keyword>
<evidence type="ECO:0000256" key="3">
    <source>
        <dbReference type="ARBA" id="ARBA00022989"/>
    </source>
</evidence>
<gene>
    <name evidence="7" type="ORF">UABAM_01967</name>
</gene>
<feature type="transmembrane region" description="Helical" evidence="5">
    <location>
        <begin position="7"/>
        <end position="25"/>
    </location>
</feature>
<dbReference type="Gene3D" id="3.40.50.410">
    <property type="entry name" value="von Willebrand factor, type A domain"/>
    <property type="match status" value="1"/>
</dbReference>
<dbReference type="Pfam" id="PF07584">
    <property type="entry name" value="BatA"/>
    <property type="match status" value="1"/>
</dbReference>
<dbReference type="InterPro" id="IPR050768">
    <property type="entry name" value="UPF0353/GerABKA_families"/>
</dbReference>
<feature type="transmembrane region" description="Helical" evidence="5">
    <location>
        <begin position="81"/>
        <end position="101"/>
    </location>
</feature>
<evidence type="ECO:0000256" key="2">
    <source>
        <dbReference type="ARBA" id="ARBA00022692"/>
    </source>
</evidence>
<dbReference type="OrthoDB" id="6206554at2"/>
<proteinExistence type="predicted"/>
<dbReference type="Proteomes" id="UP000326354">
    <property type="component" value="Chromosome"/>
</dbReference>
<dbReference type="InterPro" id="IPR024163">
    <property type="entry name" value="Aerotolerance_reg_N"/>
</dbReference>
<dbReference type="SUPFAM" id="SSF53300">
    <property type="entry name" value="vWA-like"/>
    <property type="match status" value="1"/>
</dbReference>
<feature type="transmembrane region" description="Helical" evidence="5">
    <location>
        <begin position="37"/>
        <end position="55"/>
    </location>
</feature>
<dbReference type="AlphaFoldDB" id="A0A5S9F3N3"/>